<dbReference type="EMBL" id="UARK01000006">
    <property type="protein sequence ID" value="SPW28294.1"/>
    <property type="molecule type" value="Genomic_DNA"/>
</dbReference>
<dbReference type="GO" id="GO:0008859">
    <property type="term" value="F:exoribonuclease II activity"/>
    <property type="evidence" value="ECO:0007669"/>
    <property type="project" value="UniProtKB-EC"/>
</dbReference>
<dbReference type="SUPFAM" id="SSF50249">
    <property type="entry name" value="Nucleic acid-binding proteins"/>
    <property type="match status" value="1"/>
</dbReference>
<dbReference type="InterPro" id="IPR001900">
    <property type="entry name" value="RNase_II/R"/>
</dbReference>
<evidence type="ECO:0000259" key="1">
    <source>
        <dbReference type="SMART" id="SM00955"/>
    </source>
</evidence>
<dbReference type="Proteomes" id="UP000249886">
    <property type="component" value="Unassembled WGS sequence"/>
</dbReference>
<dbReference type="GeneID" id="84574340"/>
<comment type="caution">
    <text evidence="2">The sequence shown here is derived from an EMBL/GenBank/DDBJ whole genome shotgun (WGS) entry which is preliminary data.</text>
</comment>
<dbReference type="PANTHER" id="PTHR23355">
    <property type="entry name" value="RIBONUCLEASE"/>
    <property type="match status" value="1"/>
</dbReference>
<name>A0A6H9XNR9_9CORY</name>
<dbReference type="RefSeq" id="WP_005526237.1">
    <property type="nucleotide sequence ID" value="NZ_CP050134.2"/>
</dbReference>
<sequence length="489" mass="53220">MKLYAAHLDFTAIIDEFRLDPAFPPDVLADAATATDQHAAGRVDATHIPLVTIDPPGSMDLDQAVGITMLDDERYRVHYAIADPAAFITPGGALHAESLRRGQSIYLPDQTIRLHPPALSENKASLLPNATRPAILWTIDLDPAGAWIDYTITRAIVRSRARFTYEETQAAYDAGTLHPAIAHLPAVGKLLQTSAARRDAITLNFPSQEVQQTPDGLFELIIEPRLPMMDYNSEISLLAGRCAGTTMANAGIGILRTLAEPEPTAVSRFWAEAEHLGYTTHPASPGEFLRTLDANTSRGMAIMREAQKLLRGSEYLELGANPPRSHSGVITNNDGVRPEYYAQVTAPLRRLADRYATEIVLSLVAETPIPDWVTCDLEQVFAAMTASGRLAATVDHACLDYCEAEVLKTFVGNRFPATVVEVNPRQKTARVFVDKPPVLADCDYGGASDLAEPSAEPGVKPGAELVEGERYCVTLSEADPVRRVVRFCI</sequence>
<dbReference type="InterPro" id="IPR012340">
    <property type="entry name" value="NA-bd_OB-fold"/>
</dbReference>
<gene>
    <name evidence="2" type="primary">rnr</name>
    <name evidence="2" type="ORF">NCTC10254_01290</name>
</gene>
<protein>
    <submittedName>
        <fullName evidence="2">Ribonuclease R</fullName>
        <ecNumber evidence="2">3.1.13.1</ecNumber>
    </submittedName>
</protein>
<feature type="domain" description="RNB" evidence="1">
    <location>
        <begin position="42"/>
        <end position="366"/>
    </location>
</feature>
<dbReference type="SMART" id="SM00955">
    <property type="entry name" value="RNB"/>
    <property type="match status" value="1"/>
</dbReference>
<dbReference type="AlphaFoldDB" id="A0A6H9XNR9"/>
<dbReference type="GO" id="GO:0000932">
    <property type="term" value="C:P-body"/>
    <property type="evidence" value="ECO:0007669"/>
    <property type="project" value="TreeGrafter"/>
</dbReference>
<keyword evidence="2" id="KW-0378">Hydrolase</keyword>
<proteinExistence type="predicted"/>
<evidence type="ECO:0000313" key="2">
    <source>
        <dbReference type="EMBL" id="SPW28294.1"/>
    </source>
</evidence>
<dbReference type="EC" id="3.1.13.1" evidence="2"/>
<dbReference type="GO" id="GO:0006402">
    <property type="term" value="P:mRNA catabolic process"/>
    <property type="evidence" value="ECO:0007669"/>
    <property type="project" value="TreeGrafter"/>
</dbReference>
<dbReference type="Pfam" id="PF00773">
    <property type="entry name" value="RNB"/>
    <property type="match status" value="1"/>
</dbReference>
<dbReference type="PANTHER" id="PTHR23355:SF42">
    <property type="entry name" value="RIBONUCLEASE II, CHLOROPLASTIC_MITOCHONDRIAL"/>
    <property type="match status" value="1"/>
</dbReference>
<dbReference type="GO" id="GO:0003723">
    <property type="term" value="F:RNA binding"/>
    <property type="evidence" value="ECO:0007669"/>
    <property type="project" value="InterPro"/>
</dbReference>
<reference evidence="2 3" key="1">
    <citation type="submission" date="2018-06" db="EMBL/GenBank/DDBJ databases">
        <authorList>
            <consortium name="Pathogen Informatics"/>
            <person name="Doyle S."/>
        </authorList>
    </citation>
    <scope>NUCLEOTIDE SEQUENCE [LARGE SCALE GENOMIC DNA]</scope>
    <source>
        <strain evidence="2 3">NCTC10254</strain>
    </source>
</reference>
<accession>A0A6H9XNR9</accession>
<organism evidence="2 3">
    <name type="scientific">Corynebacterium matruchotii</name>
    <dbReference type="NCBI Taxonomy" id="43768"/>
    <lineage>
        <taxon>Bacteria</taxon>
        <taxon>Bacillati</taxon>
        <taxon>Actinomycetota</taxon>
        <taxon>Actinomycetes</taxon>
        <taxon>Mycobacteriales</taxon>
        <taxon>Corynebacteriaceae</taxon>
        <taxon>Corynebacterium</taxon>
    </lineage>
</organism>
<dbReference type="InterPro" id="IPR050180">
    <property type="entry name" value="RNR_Ribonuclease"/>
</dbReference>
<evidence type="ECO:0000313" key="3">
    <source>
        <dbReference type="Proteomes" id="UP000249886"/>
    </source>
</evidence>